<evidence type="ECO:0008006" key="5">
    <source>
        <dbReference type="Google" id="ProtNLM"/>
    </source>
</evidence>
<proteinExistence type="predicted"/>
<feature type="chain" id="PRO_5034315342" description="Secreted protein" evidence="2">
    <location>
        <begin position="20"/>
        <end position="139"/>
    </location>
</feature>
<dbReference type="AlphaFoldDB" id="A0A8G0LJP6"/>
<dbReference type="Proteomes" id="UP000826661">
    <property type="component" value="Chromosome IV"/>
</dbReference>
<gene>
    <name evidence="3" type="ORF">H0G86_007964</name>
</gene>
<evidence type="ECO:0000256" key="1">
    <source>
        <dbReference type="SAM" id="MobiDB-lite"/>
    </source>
</evidence>
<evidence type="ECO:0000256" key="2">
    <source>
        <dbReference type="SAM" id="SignalP"/>
    </source>
</evidence>
<evidence type="ECO:0000313" key="4">
    <source>
        <dbReference type="Proteomes" id="UP000826661"/>
    </source>
</evidence>
<dbReference type="EMBL" id="CP075867">
    <property type="protein sequence ID" value="QYT00901.1"/>
    <property type="molecule type" value="Genomic_DNA"/>
</dbReference>
<sequence length="139" mass="14862">MNAWARGFVLAEGMSLCALCPCMRQCVSSVCDGDGKEKLDACTRTLACGPSGGQEHMLRLALARKSNERPSDGASRVIQPWPFLTPKAWRAKNVAGEKGGSESLPDRGVIAHALESHGDGLAKGKKNKGKKKTRWTGVL</sequence>
<evidence type="ECO:0000313" key="3">
    <source>
        <dbReference type="EMBL" id="QYT00901.1"/>
    </source>
</evidence>
<feature type="compositionally biased region" description="Basic residues" evidence="1">
    <location>
        <begin position="123"/>
        <end position="139"/>
    </location>
</feature>
<organism evidence="3 4">
    <name type="scientific">Trichoderma simmonsii</name>
    <dbReference type="NCBI Taxonomy" id="1491479"/>
    <lineage>
        <taxon>Eukaryota</taxon>
        <taxon>Fungi</taxon>
        <taxon>Dikarya</taxon>
        <taxon>Ascomycota</taxon>
        <taxon>Pezizomycotina</taxon>
        <taxon>Sordariomycetes</taxon>
        <taxon>Hypocreomycetidae</taxon>
        <taxon>Hypocreales</taxon>
        <taxon>Hypocreaceae</taxon>
        <taxon>Trichoderma</taxon>
    </lineage>
</organism>
<feature type="signal peptide" evidence="2">
    <location>
        <begin position="1"/>
        <end position="19"/>
    </location>
</feature>
<name>A0A8G0LJP6_9HYPO</name>
<protein>
    <recommendedName>
        <fullName evidence="5">Secreted protein</fullName>
    </recommendedName>
</protein>
<accession>A0A8G0LJP6</accession>
<reference evidence="3 4" key="1">
    <citation type="journal article" date="2021" name="BMC Genomics">
        <title>Telomere-to-telomere genome assembly of asparaginase-producing Trichoderma simmonsii.</title>
        <authorList>
            <person name="Chung D."/>
            <person name="Kwon Y.M."/>
            <person name="Yang Y."/>
        </authorList>
    </citation>
    <scope>NUCLEOTIDE SEQUENCE [LARGE SCALE GENOMIC DNA]</scope>
    <source>
        <strain evidence="3 4">GH-Sj1</strain>
    </source>
</reference>
<feature type="region of interest" description="Disordered" evidence="1">
    <location>
        <begin position="115"/>
        <end position="139"/>
    </location>
</feature>
<keyword evidence="2" id="KW-0732">Signal</keyword>
<keyword evidence="4" id="KW-1185">Reference proteome</keyword>